<dbReference type="AlphaFoldDB" id="A0A444MLQ9"/>
<keyword evidence="1" id="KW-0812">Transmembrane</keyword>
<dbReference type="OrthoDB" id="795167at2"/>
<keyword evidence="3" id="KW-1185">Reference proteome</keyword>
<evidence type="ECO:0000313" key="3">
    <source>
        <dbReference type="Proteomes" id="UP000286701"/>
    </source>
</evidence>
<reference evidence="2 3" key="1">
    <citation type="submission" date="2019-01" db="EMBL/GenBank/DDBJ databases">
        <title>Mucilaginibacter antarcticum sp. nov., isolated from antarctic soil.</title>
        <authorList>
            <person name="Yan Y.-Q."/>
            <person name="Du Z.-J."/>
        </authorList>
    </citation>
    <scope>NUCLEOTIDE SEQUENCE [LARGE SCALE GENOMIC DNA]</scope>
    <source>
        <strain evidence="2 3">F01003</strain>
    </source>
</reference>
<protein>
    <submittedName>
        <fullName evidence="2">Uncharacterized protein</fullName>
    </submittedName>
</protein>
<evidence type="ECO:0000313" key="2">
    <source>
        <dbReference type="EMBL" id="RWY50212.1"/>
    </source>
</evidence>
<dbReference type="EMBL" id="SBIW01000007">
    <property type="protein sequence ID" value="RWY50212.1"/>
    <property type="molecule type" value="Genomic_DNA"/>
</dbReference>
<feature type="transmembrane region" description="Helical" evidence="1">
    <location>
        <begin position="142"/>
        <end position="161"/>
    </location>
</feature>
<proteinExistence type="predicted"/>
<comment type="caution">
    <text evidence="2">The sequence shown here is derived from an EMBL/GenBank/DDBJ whole genome shotgun (WGS) entry which is preliminary data.</text>
</comment>
<keyword evidence="1" id="KW-1133">Transmembrane helix</keyword>
<feature type="transmembrane region" description="Helical" evidence="1">
    <location>
        <begin position="119"/>
        <end position="136"/>
    </location>
</feature>
<name>A0A444MLQ9_9SPHI</name>
<evidence type="ECO:0000256" key="1">
    <source>
        <dbReference type="SAM" id="Phobius"/>
    </source>
</evidence>
<accession>A0A444MLQ9</accession>
<gene>
    <name evidence="2" type="ORF">EPL05_15800</name>
</gene>
<sequence length="199" mass="22488">MRGVFFVMPGESYFKAEKYSIIFIQSLLIMIFPFSVRFKRSLKTIVTPDNKEQKFQYIGKSILRDKADNIVVEDLSVSYKGSTSNWRGSLFGSVDNGVFNLLHKNNSWLLHYQINMRKLFIGTSILSVIMGAFAIANSGPWWLGIAAFLWLCGANWITSFIRHGAVATDIAAGIDELICGKMELPPEQDKMAGELKSWF</sequence>
<keyword evidence="1" id="KW-0472">Membrane</keyword>
<dbReference type="Proteomes" id="UP000286701">
    <property type="component" value="Unassembled WGS sequence"/>
</dbReference>
<dbReference type="RefSeq" id="WP_128534943.1">
    <property type="nucleotide sequence ID" value="NZ_SBIW01000007.1"/>
</dbReference>
<feature type="transmembrane region" description="Helical" evidence="1">
    <location>
        <begin position="20"/>
        <end position="38"/>
    </location>
</feature>
<organism evidence="2 3">
    <name type="scientific">Mucilaginibacter gilvus</name>
    <dbReference type="NCBI Taxonomy" id="2305909"/>
    <lineage>
        <taxon>Bacteria</taxon>
        <taxon>Pseudomonadati</taxon>
        <taxon>Bacteroidota</taxon>
        <taxon>Sphingobacteriia</taxon>
        <taxon>Sphingobacteriales</taxon>
        <taxon>Sphingobacteriaceae</taxon>
        <taxon>Mucilaginibacter</taxon>
    </lineage>
</organism>